<dbReference type="Proteomes" id="UP000321513">
    <property type="component" value="Unassembled WGS sequence"/>
</dbReference>
<reference evidence="13 14" key="1">
    <citation type="submission" date="2019-07" db="EMBL/GenBank/DDBJ databases">
        <title>Whole genome shotgun sequence of Segetibacter aerophilus NBRC 106135.</title>
        <authorList>
            <person name="Hosoyama A."/>
            <person name="Uohara A."/>
            <person name="Ohji S."/>
            <person name="Ichikawa N."/>
        </authorList>
    </citation>
    <scope>NUCLEOTIDE SEQUENCE [LARGE SCALE GENOMIC DNA]</scope>
    <source>
        <strain evidence="13 14">NBRC 106135</strain>
    </source>
</reference>
<gene>
    <name evidence="13" type="primary">hldE</name>
    <name evidence="13" type="ORF">SAE01_04940</name>
</gene>
<evidence type="ECO:0000256" key="1">
    <source>
        <dbReference type="ARBA" id="ARBA00004713"/>
    </source>
</evidence>
<dbReference type="GO" id="GO:0005829">
    <property type="term" value="C:cytosol"/>
    <property type="evidence" value="ECO:0007669"/>
    <property type="project" value="TreeGrafter"/>
</dbReference>
<dbReference type="UniPathway" id="UPA00958"/>
<evidence type="ECO:0000259" key="12">
    <source>
        <dbReference type="Pfam" id="PF01467"/>
    </source>
</evidence>
<feature type="domain" description="Cytidyltransferase-like" evidence="12">
    <location>
        <begin position="354"/>
        <end position="478"/>
    </location>
</feature>
<dbReference type="Pfam" id="PF00294">
    <property type="entry name" value="PfkB"/>
    <property type="match status" value="1"/>
</dbReference>
<evidence type="ECO:0000256" key="7">
    <source>
        <dbReference type="ARBA" id="ARBA00022840"/>
    </source>
</evidence>
<evidence type="ECO:0000256" key="9">
    <source>
        <dbReference type="ARBA" id="ARBA00023277"/>
    </source>
</evidence>
<comment type="catalytic activity">
    <reaction evidence="10">
        <text>D-glycero-beta-D-manno-heptose 1-phosphate + ATP + H(+) = ADP-D-glycero-beta-D-manno-heptose + diphosphate</text>
        <dbReference type="Rhea" id="RHEA:27465"/>
        <dbReference type="ChEBI" id="CHEBI:15378"/>
        <dbReference type="ChEBI" id="CHEBI:30616"/>
        <dbReference type="ChEBI" id="CHEBI:33019"/>
        <dbReference type="ChEBI" id="CHEBI:59967"/>
        <dbReference type="ChEBI" id="CHEBI:61593"/>
        <dbReference type="EC" id="2.7.7.70"/>
    </reaction>
</comment>
<dbReference type="PROSITE" id="PS00583">
    <property type="entry name" value="PFKB_KINASES_1"/>
    <property type="match status" value="1"/>
</dbReference>
<dbReference type="NCBIfam" id="TIGR00125">
    <property type="entry name" value="cyt_tran_rel"/>
    <property type="match status" value="1"/>
</dbReference>
<feature type="domain" description="Carbohydrate kinase PfkB" evidence="11">
    <location>
        <begin position="16"/>
        <end position="316"/>
    </location>
</feature>
<dbReference type="InterPro" id="IPR002173">
    <property type="entry name" value="Carboh/pur_kinase_PfkB_CS"/>
</dbReference>
<sequence>MKEKLSDIIGNFKNMKVLVIGDAILDTYVKGAPDRVSREAPVLVFNVDEQEHQCGGAANTAINVAALGADTYFLTVVGKDSSSRELMEVLKKHKVHTDYILRDKGRVTIAKKRITSASHQLMRIDEGTTSPITKICESEMLQHITSLHPTLDAIIVSDYGFGVITCGIIDGLKELQSQGHKILVADARDLSRFKTLKPDAVKPNYEETIKLLQIEKASYNRADQVLEYSKKLHDITGANKVAVTLDVDGVLFLEKGKSAYRILAVPQDHKRAIGAGDTFISALTLSLASKVKGEVAAQIAAAAAAVVVQKEGTVGCSNIELKAYFTAVPKYITQTGQLLEILKDLKKQGKKIVFTNGCFDIIHKGHIALLNKAREAGDVLIVGVNNDNSIRKLKGPERPINNLEDRITVLAGLQSVDYLVAFEDESPVELIKEVHPDVFVKGGNYTETSIPEAPLLEKLRCEVKIVPYIEEHSTTHIINKIRDINHEVEIEVSSKDLSKAQLN</sequence>
<dbReference type="PANTHER" id="PTHR46969:SF1">
    <property type="entry name" value="BIFUNCTIONAL PROTEIN HLDE"/>
    <property type="match status" value="1"/>
</dbReference>
<dbReference type="Pfam" id="PF01467">
    <property type="entry name" value="CTP_transf_like"/>
    <property type="match status" value="1"/>
</dbReference>
<dbReference type="SUPFAM" id="SSF53613">
    <property type="entry name" value="Ribokinase-like"/>
    <property type="match status" value="1"/>
</dbReference>
<evidence type="ECO:0000256" key="4">
    <source>
        <dbReference type="ARBA" id="ARBA00022695"/>
    </source>
</evidence>
<evidence type="ECO:0000256" key="6">
    <source>
        <dbReference type="ARBA" id="ARBA00022777"/>
    </source>
</evidence>
<dbReference type="EMBL" id="BJYT01000001">
    <property type="protein sequence ID" value="GEO07998.1"/>
    <property type="molecule type" value="Genomic_DNA"/>
</dbReference>
<dbReference type="AlphaFoldDB" id="A0A512B7R8"/>
<dbReference type="InterPro" id="IPR014729">
    <property type="entry name" value="Rossmann-like_a/b/a_fold"/>
</dbReference>
<evidence type="ECO:0000256" key="10">
    <source>
        <dbReference type="ARBA" id="ARBA00047428"/>
    </source>
</evidence>
<keyword evidence="9" id="KW-0119">Carbohydrate metabolism</keyword>
<keyword evidence="4" id="KW-0548">Nucleotidyltransferase</keyword>
<name>A0A512B7R8_9BACT</name>
<evidence type="ECO:0000313" key="13">
    <source>
        <dbReference type="EMBL" id="GEO07998.1"/>
    </source>
</evidence>
<organism evidence="13 14">
    <name type="scientific">Segetibacter aerophilus</name>
    <dbReference type="NCBI Taxonomy" id="670293"/>
    <lineage>
        <taxon>Bacteria</taxon>
        <taxon>Pseudomonadati</taxon>
        <taxon>Bacteroidota</taxon>
        <taxon>Chitinophagia</taxon>
        <taxon>Chitinophagales</taxon>
        <taxon>Chitinophagaceae</taxon>
        <taxon>Segetibacter</taxon>
    </lineage>
</organism>
<keyword evidence="3" id="KW-0808">Transferase</keyword>
<dbReference type="Gene3D" id="3.40.50.620">
    <property type="entry name" value="HUPs"/>
    <property type="match status" value="1"/>
</dbReference>
<dbReference type="GO" id="GO:0009244">
    <property type="term" value="P:lipopolysaccharide core region biosynthetic process"/>
    <property type="evidence" value="ECO:0007669"/>
    <property type="project" value="UniProtKB-UniPathway"/>
</dbReference>
<evidence type="ECO:0000256" key="2">
    <source>
        <dbReference type="ARBA" id="ARBA00012519"/>
    </source>
</evidence>
<keyword evidence="8" id="KW-0511">Multifunctional enzyme</keyword>
<comment type="pathway">
    <text evidence="1">Bacterial outer membrane biogenesis; LPS core biosynthesis.</text>
</comment>
<dbReference type="Gene3D" id="3.40.1190.20">
    <property type="match status" value="1"/>
</dbReference>
<dbReference type="InterPro" id="IPR004821">
    <property type="entry name" value="Cyt_trans-like"/>
</dbReference>
<dbReference type="InterPro" id="IPR011611">
    <property type="entry name" value="PfkB_dom"/>
</dbReference>
<evidence type="ECO:0000256" key="3">
    <source>
        <dbReference type="ARBA" id="ARBA00022679"/>
    </source>
</evidence>
<dbReference type="GO" id="GO:0033785">
    <property type="term" value="F:heptose 7-phosphate kinase activity"/>
    <property type="evidence" value="ECO:0007669"/>
    <property type="project" value="TreeGrafter"/>
</dbReference>
<dbReference type="NCBIfam" id="TIGR02199">
    <property type="entry name" value="rfaE_dom_II"/>
    <property type="match status" value="1"/>
</dbReference>
<dbReference type="GO" id="GO:0033786">
    <property type="term" value="F:heptose-1-phosphate adenylyltransferase activity"/>
    <property type="evidence" value="ECO:0007669"/>
    <property type="project" value="TreeGrafter"/>
</dbReference>
<keyword evidence="6" id="KW-0418">Kinase</keyword>
<dbReference type="GO" id="GO:0005524">
    <property type="term" value="F:ATP binding"/>
    <property type="evidence" value="ECO:0007669"/>
    <property type="project" value="UniProtKB-KW"/>
</dbReference>
<protein>
    <recommendedName>
        <fullName evidence="2">D-glycero-beta-D-manno-heptose 1-phosphate adenylyltransferase</fullName>
        <ecNumber evidence="2">2.7.7.70</ecNumber>
    </recommendedName>
</protein>
<evidence type="ECO:0000259" key="11">
    <source>
        <dbReference type="Pfam" id="PF00294"/>
    </source>
</evidence>
<dbReference type="GO" id="GO:0016773">
    <property type="term" value="F:phosphotransferase activity, alcohol group as acceptor"/>
    <property type="evidence" value="ECO:0007669"/>
    <property type="project" value="InterPro"/>
</dbReference>
<dbReference type="OrthoDB" id="9802794at2"/>
<comment type="caution">
    <text evidence="13">The sequence shown here is derived from an EMBL/GenBank/DDBJ whole genome shotgun (WGS) entry which is preliminary data.</text>
</comment>
<evidence type="ECO:0000256" key="5">
    <source>
        <dbReference type="ARBA" id="ARBA00022741"/>
    </source>
</evidence>
<dbReference type="InterPro" id="IPR011914">
    <property type="entry name" value="RfaE_dom_II"/>
</dbReference>
<dbReference type="RefSeq" id="WP_147201938.1">
    <property type="nucleotide sequence ID" value="NZ_BJYT01000001.1"/>
</dbReference>
<evidence type="ECO:0000256" key="8">
    <source>
        <dbReference type="ARBA" id="ARBA00023268"/>
    </source>
</evidence>
<keyword evidence="5" id="KW-0547">Nucleotide-binding</keyword>
<dbReference type="EC" id="2.7.7.70" evidence="2"/>
<proteinExistence type="predicted"/>
<dbReference type="SUPFAM" id="SSF52374">
    <property type="entry name" value="Nucleotidylyl transferase"/>
    <property type="match status" value="1"/>
</dbReference>
<keyword evidence="14" id="KW-1185">Reference proteome</keyword>
<keyword evidence="7" id="KW-0067">ATP-binding</keyword>
<dbReference type="PANTHER" id="PTHR46969">
    <property type="entry name" value="BIFUNCTIONAL PROTEIN HLDE"/>
    <property type="match status" value="1"/>
</dbReference>
<accession>A0A512B7R8</accession>
<evidence type="ECO:0000313" key="14">
    <source>
        <dbReference type="Proteomes" id="UP000321513"/>
    </source>
</evidence>
<dbReference type="InterPro" id="IPR029056">
    <property type="entry name" value="Ribokinase-like"/>
</dbReference>